<evidence type="ECO:0000313" key="2">
    <source>
        <dbReference type="EMBL" id="JAP07979.1"/>
    </source>
</evidence>
<keyword evidence="1" id="KW-1133">Transmembrane helix</keyword>
<feature type="transmembrane region" description="Helical" evidence="1">
    <location>
        <begin position="12"/>
        <end position="31"/>
    </location>
</feature>
<reference evidence="2" key="1">
    <citation type="submission" date="2015-12" db="EMBL/GenBank/DDBJ databases">
        <title>Gene expression during late stages of embryo sac development: a critical building block for successful pollen-pistil interactions.</title>
        <authorList>
            <person name="Liu Y."/>
            <person name="Joly V."/>
            <person name="Sabar M."/>
            <person name="Matton D.P."/>
        </authorList>
    </citation>
    <scope>NUCLEOTIDE SEQUENCE</scope>
</reference>
<name>A0A0V0GKY6_SOLCH</name>
<sequence length="60" mass="7611">MGFAFEILCDLVYLFLFSSFYSFWIYFIEYWHRFCYEFNSKFNRTVSTTQSMFWDDFRLC</sequence>
<accession>A0A0V0GKY6</accession>
<evidence type="ECO:0000256" key="1">
    <source>
        <dbReference type="SAM" id="Phobius"/>
    </source>
</evidence>
<dbReference type="EMBL" id="GEDG01037699">
    <property type="protein sequence ID" value="JAP07979.1"/>
    <property type="molecule type" value="Transcribed_RNA"/>
</dbReference>
<dbReference type="AlphaFoldDB" id="A0A0V0GKY6"/>
<keyword evidence="1" id="KW-0472">Membrane</keyword>
<keyword evidence="1" id="KW-0812">Transmembrane</keyword>
<organism evidence="2">
    <name type="scientific">Solanum chacoense</name>
    <name type="common">Chaco potato</name>
    <dbReference type="NCBI Taxonomy" id="4108"/>
    <lineage>
        <taxon>Eukaryota</taxon>
        <taxon>Viridiplantae</taxon>
        <taxon>Streptophyta</taxon>
        <taxon>Embryophyta</taxon>
        <taxon>Tracheophyta</taxon>
        <taxon>Spermatophyta</taxon>
        <taxon>Magnoliopsida</taxon>
        <taxon>eudicotyledons</taxon>
        <taxon>Gunneridae</taxon>
        <taxon>Pentapetalae</taxon>
        <taxon>asterids</taxon>
        <taxon>lamiids</taxon>
        <taxon>Solanales</taxon>
        <taxon>Solanaceae</taxon>
        <taxon>Solanoideae</taxon>
        <taxon>Solaneae</taxon>
        <taxon>Solanum</taxon>
    </lineage>
</organism>
<protein>
    <submittedName>
        <fullName evidence="2">Putative ovule protein</fullName>
    </submittedName>
</protein>
<proteinExistence type="predicted"/>